<dbReference type="Proteomes" id="UP000216147">
    <property type="component" value="Unassembled WGS sequence"/>
</dbReference>
<organism evidence="1 2">
    <name type="scientific">Brevundimonas subvibrioides</name>
    <dbReference type="NCBI Taxonomy" id="74313"/>
    <lineage>
        <taxon>Bacteria</taxon>
        <taxon>Pseudomonadati</taxon>
        <taxon>Pseudomonadota</taxon>
        <taxon>Alphaproteobacteria</taxon>
        <taxon>Caulobacterales</taxon>
        <taxon>Caulobacteraceae</taxon>
        <taxon>Brevundimonas</taxon>
    </lineage>
</organism>
<name>A0A258HJ25_9CAUL</name>
<gene>
    <name evidence="1" type="ORF">B7Y86_10430</name>
</gene>
<accession>A0A258HJ25</accession>
<sequence>MAVIKDKTLSGPTDLDGNTFENIAFDKAQLFYSGGQPPIFTNCAFNEVSFEFRGQAHNTLNFLRSIAPESTGMQVVLHGLMPELKT</sequence>
<comment type="caution">
    <text evidence="1">The sequence shown here is derived from an EMBL/GenBank/DDBJ whole genome shotgun (WGS) entry which is preliminary data.</text>
</comment>
<evidence type="ECO:0000313" key="2">
    <source>
        <dbReference type="Proteomes" id="UP000216147"/>
    </source>
</evidence>
<evidence type="ECO:0000313" key="1">
    <source>
        <dbReference type="EMBL" id="OYX56352.1"/>
    </source>
</evidence>
<dbReference type="EMBL" id="NCEQ01000008">
    <property type="protein sequence ID" value="OYX56352.1"/>
    <property type="molecule type" value="Genomic_DNA"/>
</dbReference>
<reference evidence="1 2" key="1">
    <citation type="submission" date="2017-03" db="EMBL/GenBank/DDBJ databases">
        <title>Lifting the veil on microbial sulfur biogeochemistry in mining wastewaters.</title>
        <authorList>
            <person name="Kantor R.S."/>
            <person name="Colenbrander Nelson T."/>
            <person name="Marshall S."/>
            <person name="Bennett D."/>
            <person name="Apte S."/>
            <person name="Camacho D."/>
            <person name="Thomas B.C."/>
            <person name="Warren L.A."/>
            <person name="Banfield J.F."/>
        </authorList>
    </citation>
    <scope>NUCLEOTIDE SEQUENCE [LARGE SCALE GENOMIC DNA]</scope>
    <source>
        <strain evidence="1">32-68-21</strain>
    </source>
</reference>
<proteinExistence type="predicted"/>
<dbReference type="AlphaFoldDB" id="A0A258HJ25"/>
<protein>
    <submittedName>
        <fullName evidence="1">Uncharacterized protein</fullName>
    </submittedName>
</protein>